<comment type="caution">
    <text evidence="1">The sequence shown here is derived from an EMBL/GenBank/DDBJ whole genome shotgun (WGS) entry which is preliminary data.</text>
</comment>
<dbReference type="Proteomes" id="UP000076154">
    <property type="component" value="Unassembled WGS sequence"/>
</dbReference>
<sequence length="428" mass="48721">MPDLGPGLPQELLDHIIDDLRDDFATLKACSLAFRSLITRSQIHLFATICISSIERCRCFRSVLNLNPTLSHHVRDLEIIYLSSWVEGDTDLPYILQRATALRSFCVDSPIEPLIWWTIPKATVNALNCAFCLPTLVRLRLSSIEGFRAPFFGLDTNLQHLFLNDVLLAKTELEHDLRSIDLSKMTASTTEIVLKSTTITHISLYSALISQPRSVFSRSRKLIIHNSGITLLLAASLTNAAMQLVETIELKERPTASVAPSSWFLYDFTTLPRLQCLELHFTLGFIHEYYQFGIESSAAMRKILDFLTSNPSALRIRRFNMRFTPFRFFNSPTPSWKDMVEELECAIRKKCRTLDEILATRAPSLLVGIELGLPISGWRHPFFLGPVDEWYRDLEVKRDVWRKMIYGLMPLTSQAGGLTTDVIPDVEI</sequence>
<keyword evidence="2" id="KW-1185">Reference proteome</keyword>
<proteinExistence type="predicted"/>
<accession>A0A369JD45</accession>
<name>A0A369JD45_HYPMA</name>
<dbReference type="AlphaFoldDB" id="A0A369JD45"/>
<evidence type="ECO:0000313" key="2">
    <source>
        <dbReference type="Proteomes" id="UP000076154"/>
    </source>
</evidence>
<protein>
    <recommendedName>
        <fullName evidence="3">F-box domain-containing protein</fullName>
    </recommendedName>
</protein>
<evidence type="ECO:0008006" key="3">
    <source>
        <dbReference type="Google" id="ProtNLM"/>
    </source>
</evidence>
<dbReference type="InParanoid" id="A0A369JD45"/>
<dbReference type="OrthoDB" id="2745898at2759"/>
<dbReference type="EMBL" id="LUEZ02000113">
    <property type="protein sequence ID" value="RDB17354.1"/>
    <property type="molecule type" value="Genomic_DNA"/>
</dbReference>
<organism evidence="1 2">
    <name type="scientific">Hypsizygus marmoreus</name>
    <name type="common">White beech mushroom</name>
    <name type="synonym">Agaricus marmoreus</name>
    <dbReference type="NCBI Taxonomy" id="39966"/>
    <lineage>
        <taxon>Eukaryota</taxon>
        <taxon>Fungi</taxon>
        <taxon>Dikarya</taxon>
        <taxon>Basidiomycota</taxon>
        <taxon>Agaricomycotina</taxon>
        <taxon>Agaricomycetes</taxon>
        <taxon>Agaricomycetidae</taxon>
        <taxon>Agaricales</taxon>
        <taxon>Tricholomatineae</taxon>
        <taxon>Lyophyllaceae</taxon>
        <taxon>Hypsizygus</taxon>
    </lineage>
</organism>
<evidence type="ECO:0000313" key="1">
    <source>
        <dbReference type="EMBL" id="RDB17354.1"/>
    </source>
</evidence>
<reference evidence="1" key="1">
    <citation type="submission" date="2018-04" db="EMBL/GenBank/DDBJ databases">
        <title>Whole genome sequencing of Hypsizygus marmoreus.</title>
        <authorList>
            <person name="Choi I.-G."/>
            <person name="Min B."/>
            <person name="Kim J.-G."/>
            <person name="Kim S."/>
            <person name="Oh Y.-L."/>
            <person name="Kong W.-S."/>
            <person name="Park H."/>
            <person name="Jeong J."/>
            <person name="Song E.-S."/>
        </authorList>
    </citation>
    <scope>NUCLEOTIDE SEQUENCE [LARGE SCALE GENOMIC DNA]</scope>
    <source>
        <strain evidence="1">51987-8</strain>
    </source>
</reference>
<gene>
    <name evidence="1" type="ORF">Hypma_001999</name>
</gene>